<dbReference type="GO" id="GO:0006351">
    <property type="term" value="P:DNA-templated transcription"/>
    <property type="evidence" value="ECO:0007669"/>
    <property type="project" value="InterPro"/>
</dbReference>
<dbReference type="Proteomes" id="UP001358417">
    <property type="component" value="Unassembled WGS sequence"/>
</dbReference>
<dbReference type="PANTHER" id="PTHR47655">
    <property type="entry name" value="QUINIC ACID UTILIZATION ACTIVATOR"/>
    <property type="match status" value="1"/>
</dbReference>
<dbReference type="InterPro" id="IPR001138">
    <property type="entry name" value="Zn2Cys6_DnaBD"/>
</dbReference>
<proteinExistence type="predicted"/>
<evidence type="ECO:0000313" key="8">
    <source>
        <dbReference type="Proteomes" id="UP001358417"/>
    </source>
</evidence>
<accession>A0AAV9N1X8</accession>
<evidence type="ECO:0000256" key="1">
    <source>
        <dbReference type="ARBA" id="ARBA00022723"/>
    </source>
</evidence>
<feature type="domain" description="Zn(2)-C6 fungal-type" evidence="6">
    <location>
        <begin position="19"/>
        <end position="49"/>
    </location>
</feature>
<dbReference type="GO" id="GO:0000981">
    <property type="term" value="F:DNA-binding transcription factor activity, RNA polymerase II-specific"/>
    <property type="evidence" value="ECO:0007669"/>
    <property type="project" value="InterPro"/>
</dbReference>
<keyword evidence="8" id="KW-1185">Reference proteome</keyword>
<dbReference type="SMART" id="SM00066">
    <property type="entry name" value="GAL4"/>
    <property type="match status" value="1"/>
</dbReference>
<dbReference type="GeneID" id="89974305"/>
<protein>
    <recommendedName>
        <fullName evidence="6">Zn(2)-C6 fungal-type domain-containing protein</fullName>
    </recommendedName>
</protein>
<evidence type="ECO:0000256" key="3">
    <source>
        <dbReference type="ARBA" id="ARBA00023125"/>
    </source>
</evidence>
<evidence type="ECO:0000256" key="2">
    <source>
        <dbReference type="ARBA" id="ARBA00023015"/>
    </source>
</evidence>
<dbReference type="GO" id="GO:0003677">
    <property type="term" value="F:DNA binding"/>
    <property type="evidence" value="ECO:0007669"/>
    <property type="project" value="UniProtKB-KW"/>
</dbReference>
<sequence>MSDPDEGSQLAKRRRVARACDQCRHGKLRCDGRSPRCSKCLETRKPCSYGAAAKRRGLKTGYVRALECLWGLVLQKIDGSEAAVESLLGRASVLDFRGRDQNAGSTGDVENLLASWKRSKIPEKINQLLASTDDSDDEATGNPLETVQGFEQHHPLISWRAYAQQPGEDAQIPQITLNTAEKDLVGSLESSLGEDEIRTTTGCDNANVFLYQPTIPHLLKLPSTSSRLIDWYFTYTHCWLPIVERHVVFRTLFSYPAEGFLVTRKSLGSGDHAVLWAILACASLEEAQTEVTPTSFAESIETSELFYAHARNLIPWENEHEYCLEHVQALTILAICRWIARDYKAASSIITYAISIAFSIDLDQINTAWQHQKCHADRVWLGCFVVESLLAMRLKRVPYLKPQAIEPCLPIDDSGMEEWEPWRPLRSHSDAEPSLPIRTSSTFSQLVRLVCIANNLLHLDPGDASLQAITSLIDWTAQLPRHCKQAGCQRGRGMPDRVPPPNIVNLGFVYLCLVIQLHINPSDHQIEKLARKDTEVIIQFCGSGASERLPPSWEILADAASAAQSLPIQSREAVLKQLKQDLARLGFGDSGLRTNTLTRNAYVLHLYDEPQHPSVMDSTADTSCVSRTNPLTERGNFCRMPETSGHGTTAFAQTVRAKLSRFPTTQQQEDIMTSSHGNYRFPRPGTLPLDVSQRCRVGTVQQRLAHEMLPAEDGNPRVTSDSAAAQTTDFSNTETLPAMTEEDPFLDYLELFDNAEMFVAHLKHDYCTGANSRCRQDQDHFMKALGYNV</sequence>
<evidence type="ECO:0000256" key="5">
    <source>
        <dbReference type="ARBA" id="ARBA00023242"/>
    </source>
</evidence>
<dbReference type="RefSeq" id="XP_064703449.1">
    <property type="nucleotide sequence ID" value="XM_064849694.1"/>
</dbReference>
<dbReference type="EMBL" id="JAVRRD010000023">
    <property type="protein sequence ID" value="KAK5047943.1"/>
    <property type="molecule type" value="Genomic_DNA"/>
</dbReference>
<dbReference type="PROSITE" id="PS00463">
    <property type="entry name" value="ZN2_CY6_FUNGAL_1"/>
    <property type="match status" value="1"/>
</dbReference>
<dbReference type="InterPro" id="IPR007219">
    <property type="entry name" value="XnlR_reg_dom"/>
</dbReference>
<dbReference type="AlphaFoldDB" id="A0AAV9N1X8"/>
<dbReference type="InterPro" id="IPR052783">
    <property type="entry name" value="Metabolic/Drug-Res_Regulator"/>
</dbReference>
<dbReference type="GO" id="GO:0008270">
    <property type="term" value="F:zinc ion binding"/>
    <property type="evidence" value="ECO:0007669"/>
    <property type="project" value="InterPro"/>
</dbReference>
<keyword evidence="2" id="KW-0805">Transcription regulation</keyword>
<gene>
    <name evidence="7" type="ORF">LTR84_006133</name>
</gene>
<keyword evidence="5" id="KW-0539">Nucleus</keyword>
<evidence type="ECO:0000313" key="7">
    <source>
        <dbReference type="EMBL" id="KAK5047943.1"/>
    </source>
</evidence>
<keyword evidence="4" id="KW-0804">Transcription</keyword>
<evidence type="ECO:0000259" key="6">
    <source>
        <dbReference type="PROSITE" id="PS50048"/>
    </source>
</evidence>
<dbReference type="InterPro" id="IPR036864">
    <property type="entry name" value="Zn2-C6_fun-type_DNA-bd_sf"/>
</dbReference>
<dbReference type="PROSITE" id="PS50048">
    <property type="entry name" value="ZN2_CY6_FUNGAL_2"/>
    <property type="match status" value="1"/>
</dbReference>
<comment type="caution">
    <text evidence="7">The sequence shown here is derived from an EMBL/GenBank/DDBJ whole genome shotgun (WGS) entry which is preliminary data.</text>
</comment>
<dbReference type="SUPFAM" id="SSF57701">
    <property type="entry name" value="Zn2/Cys6 DNA-binding domain"/>
    <property type="match status" value="1"/>
</dbReference>
<dbReference type="Pfam" id="PF00172">
    <property type="entry name" value="Zn_clus"/>
    <property type="match status" value="1"/>
</dbReference>
<evidence type="ECO:0000256" key="4">
    <source>
        <dbReference type="ARBA" id="ARBA00023163"/>
    </source>
</evidence>
<dbReference type="CDD" id="cd12148">
    <property type="entry name" value="fungal_TF_MHR"/>
    <property type="match status" value="1"/>
</dbReference>
<dbReference type="Gene3D" id="4.10.240.10">
    <property type="entry name" value="Zn(2)-C6 fungal-type DNA-binding domain"/>
    <property type="match status" value="1"/>
</dbReference>
<keyword evidence="3" id="KW-0238">DNA-binding</keyword>
<dbReference type="GO" id="GO:0045944">
    <property type="term" value="P:positive regulation of transcription by RNA polymerase II"/>
    <property type="evidence" value="ECO:0007669"/>
    <property type="project" value="TreeGrafter"/>
</dbReference>
<dbReference type="PANTHER" id="PTHR47655:SF2">
    <property type="entry name" value="QUINIC ACID UTILIZATION ACTIVATOR"/>
    <property type="match status" value="1"/>
</dbReference>
<dbReference type="Pfam" id="PF04082">
    <property type="entry name" value="Fungal_trans"/>
    <property type="match status" value="1"/>
</dbReference>
<name>A0AAV9N1X8_9EURO</name>
<reference evidence="7 8" key="1">
    <citation type="submission" date="2023-08" db="EMBL/GenBank/DDBJ databases">
        <title>Black Yeasts Isolated from many extreme environments.</title>
        <authorList>
            <person name="Coleine C."/>
            <person name="Stajich J.E."/>
            <person name="Selbmann L."/>
        </authorList>
    </citation>
    <scope>NUCLEOTIDE SEQUENCE [LARGE SCALE GENOMIC DNA]</scope>
    <source>
        <strain evidence="7 8">CCFEE 5792</strain>
    </source>
</reference>
<dbReference type="CDD" id="cd00067">
    <property type="entry name" value="GAL4"/>
    <property type="match status" value="1"/>
</dbReference>
<keyword evidence="1" id="KW-0479">Metal-binding</keyword>
<organism evidence="7 8">
    <name type="scientific">Exophiala bonariae</name>
    <dbReference type="NCBI Taxonomy" id="1690606"/>
    <lineage>
        <taxon>Eukaryota</taxon>
        <taxon>Fungi</taxon>
        <taxon>Dikarya</taxon>
        <taxon>Ascomycota</taxon>
        <taxon>Pezizomycotina</taxon>
        <taxon>Eurotiomycetes</taxon>
        <taxon>Chaetothyriomycetidae</taxon>
        <taxon>Chaetothyriales</taxon>
        <taxon>Herpotrichiellaceae</taxon>
        <taxon>Exophiala</taxon>
    </lineage>
</organism>